<dbReference type="PANTHER" id="PTHR43807:SF20">
    <property type="entry name" value="FI04487P"/>
    <property type="match status" value="1"/>
</dbReference>
<evidence type="ECO:0000256" key="3">
    <source>
        <dbReference type="ARBA" id="ARBA00022679"/>
    </source>
</evidence>
<evidence type="ECO:0000259" key="5">
    <source>
        <dbReference type="Pfam" id="PF00155"/>
    </source>
</evidence>
<evidence type="ECO:0000313" key="6">
    <source>
        <dbReference type="EMBL" id="MET4682118.1"/>
    </source>
</evidence>
<dbReference type="NCBIfam" id="NF006488">
    <property type="entry name" value="PRK08912.1"/>
    <property type="match status" value="1"/>
</dbReference>
<keyword evidence="4" id="KW-0663">Pyridoxal phosphate</keyword>
<keyword evidence="7" id="KW-1185">Reference proteome</keyword>
<dbReference type="InterPro" id="IPR015421">
    <property type="entry name" value="PyrdxlP-dep_Trfase_major"/>
</dbReference>
<dbReference type="Pfam" id="PF00155">
    <property type="entry name" value="Aminotran_1_2"/>
    <property type="match status" value="1"/>
</dbReference>
<dbReference type="Proteomes" id="UP001549313">
    <property type="component" value="Unassembled WGS sequence"/>
</dbReference>
<evidence type="ECO:0000256" key="2">
    <source>
        <dbReference type="ARBA" id="ARBA00022576"/>
    </source>
</evidence>
<dbReference type="GO" id="GO:0009016">
    <property type="term" value="F:succinyldiaminopimelate transaminase activity"/>
    <property type="evidence" value="ECO:0007669"/>
    <property type="project" value="UniProtKB-EC"/>
</dbReference>
<dbReference type="InterPro" id="IPR015422">
    <property type="entry name" value="PyrdxlP-dep_Trfase_small"/>
</dbReference>
<dbReference type="InterPro" id="IPR004839">
    <property type="entry name" value="Aminotransferase_I/II_large"/>
</dbReference>
<organism evidence="6 7">
    <name type="scientific">Brevundimonas faecalis</name>
    <dbReference type="NCBI Taxonomy" id="947378"/>
    <lineage>
        <taxon>Bacteria</taxon>
        <taxon>Pseudomonadati</taxon>
        <taxon>Pseudomonadota</taxon>
        <taxon>Alphaproteobacteria</taxon>
        <taxon>Caulobacterales</taxon>
        <taxon>Caulobacteraceae</taxon>
        <taxon>Brevundimonas</taxon>
    </lineage>
</organism>
<keyword evidence="2 6" id="KW-0032">Aminotransferase</keyword>
<dbReference type="EC" id="2.6.1.17" evidence="6"/>
<keyword evidence="3 6" id="KW-0808">Transferase</keyword>
<comment type="cofactor">
    <cofactor evidence="1">
        <name>pyridoxal 5'-phosphate</name>
        <dbReference type="ChEBI" id="CHEBI:597326"/>
    </cofactor>
</comment>
<dbReference type="EMBL" id="JBEPTF010000001">
    <property type="protein sequence ID" value="MET4682118.1"/>
    <property type="molecule type" value="Genomic_DNA"/>
</dbReference>
<gene>
    <name evidence="6" type="ORF">ABIE19_000027</name>
</gene>
<evidence type="ECO:0000256" key="1">
    <source>
        <dbReference type="ARBA" id="ARBA00001933"/>
    </source>
</evidence>
<dbReference type="Gene3D" id="3.90.1150.10">
    <property type="entry name" value="Aspartate Aminotransferase, domain 1"/>
    <property type="match status" value="1"/>
</dbReference>
<dbReference type="CDD" id="cd00609">
    <property type="entry name" value="AAT_like"/>
    <property type="match status" value="1"/>
</dbReference>
<protein>
    <submittedName>
        <fullName evidence="6">N-succinyldiaminopimelate aminotransferase</fullName>
        <ecNumber evidence="6">2.6.1.17</ecNumber>
    </submittedName>
</protein>
<evidence type="ECO:0000256" key="4">
    <source>
        <dbReference type="ARBA" id="ARBA00022898"/>
    </source>
</evidence>
<dbReference type="RefSeq" id="WP_354087077.1">
    <property type="nucleotide sequence ID" value="NZ_JBEPTF010000001.1"/>
</dbReference>
<feature type="domain" description="Aminotransferase class I/classII large" evidence="5">
    <location>
        <begin position="28"/>
        <end position="378"/>
    </location>
</feature>
<accession>A0ABV2R6A3</accession>
<dbReference type="Gene3D" id="3.40.640.10">
    <property type="entry name" value="Type I PLP-dependent aspartate aminotransferase-like (Major domain)"/>
    <property type="match status" value="1"/>
</dbReference>
<sequence>MRLNSLFDGLPTTVFETMSGLARAHGAINLGQGFPDGREPADLLASAARALTERGNQYPPSRGLPELRAAAAAFYNRFDGLALTAENLVVTSGATEALAAAFLATISPGDEVVVVEPAYDAYRPLIERAGGAARTVALTPPHWRLTADLLETAVTPRTRALVFNNPLNPVGRAFSREEVEAVAAVCLKHDLIAISDEVWERLVYDDCRHVSLSSVAGMFERTLKIGSAGKLFGLTGWKVGLMIGGGALLEAAAKAHQYLTFTTAPNLQAAVAEGLAWPMERFEVQARSLARSRDRLAAALTAEGFQVLPSEATYFLCLDLAASGLSMTAQAFAERAVAEHGVAGIPVSAFMSGPAADGVLRLCFAKPDAMLDQAAERLGQARRAWA</sequence>
<comment type="caution">
    <text evidence="6">The sequence shown here is derived from an EMBL/GenBank/DDBJ whole genome shotgun (WGS) entry which is preliminary data.</text>
</comment>
<proteinExistence type="predicted"/>
<dbReference type="InterPro" id="IPR015424">
    <property type="entry name" value="PyrdxlP-dep_Trfase"/>
</dbReference>
<name>A0ABV2R6A3_9CAUL</name>
<dbReference type="SUPFAM" id="SSF53383">
    <property type="entry name" value="PLP-dependent transferases"/>
    <property type="match status" value="1"/>
</dbReference>
<dbReference type="InterPro" id="IPR051326">
    <property type="entry name" value="Kynurenine-oxoglutarate_AT"/>
</dbReference>
<dbReference type="PANTHER" id="PTHR43807">
    <property type="entry name" value="FI04487P"/>
    <property type="match status" value="1"/>
</dbReference>
<reference evidence="6 7" key="1">
    <citation type="submission" date="2024-06" db="EMBL/GenBank/DDBJ databases">
        <title>Sorghum-associated microbial communities from plants grown in Nebraska, USA.</title>
        <authorList>
            <person name="Schachtman D."/>
        </authorList>
    </citation>
    <scope>NUCLEOTIDE SEQUENCE [LARGE SCALE GENOMIC DNA]</scope>
    <source>
        <strain evidence="6 7">2814</strain>
    </source>
</reference>
<evidence type="ECO:0000313" key="7">
    <source>
        <dbReference type="Proteomes" id="UP001549313"/>
    </source>
</evidence>